<dbReference type="Pfam" id="PF04381">
    <property type="entry name" value="RdgC"/>
    <property type="match status" value="1"/>
</dbReference>
<dbReference type="PANTHER" id="PTHR38103">
    <property type="entry name" value="RECOMBINATION-ASSOCIATED PROTEIN RDGC"/>
    <property type="match status" value="1"/>
</dbReference>
<accession>A0A1H4ZVD4</accession>
<dbReference type="AlphaFoldDB" id="A0A1H4ZVD4"/>
<gene>
    <name evidence="6" type="ORF">SAMN05216178_6848</name>
</gene>
<organism evidence="6 7">
    <name type="scientific">Pseudomonas saponiphila</name>
    <dbReference type="NCBI Taxonomy" id="556534"/>
    <lineage>
        <taxon>Bacteria</taxon>
        <taxon>Pseudomonadati</taxon>
        <taxon>Pseudomonadota</taxon>
        <taxon>Gammaproteobacteria</taxon>
        <taxon>Pseudomonadales</taxon>
        <taxon>Pseudomonadaceae</taxon>
        <taxon>Pseudomonas</taxon>
    </lineage>
</organism>
<dbReference type="GO" id="GO:0003690">
    <property type="term" value="F:double-stranded DNA binding"/>
    <property type="evidence" value="ECO:0007669"/>
    <property type="project" value="TreeGrafter"/>
</dbReference>
<evidence type="ECO:0000256" key="3">
    <source>
        <dbReference type="ARBA" id="ARBA00022296"/>
    </source>
</evidence>
<evidence type="ECO:0000313" key="6">
    <source>
        <dbReference type="EMBL" id="SED33957.1"/>
    </source>
</evidence>
<evidence type="ECO:0000256" key="2">
    <source>
        <dbReference type="ARBA" id="ARBA00008657"/>
    </source>
</evidence>
<keyword evidence="5" id="KW-0233">DNA recombination</keyword>
<evidence type="ECO:0000256" key="1">
    <source>
        <dbReference type="ARBA" id="ARBA00004453"/>
    </source>
</evidence>
<evidence type="ECO:0000313" key="7">
    <source>
        <dbReference type="Proteomes" id="UP000198982"/>
    </source>
</evidence>
<dbReference type="EMBL" id="FNTJ01000003">
    <property type="protein sequence ID" value="SED33957.1"/>
    <property type="molecule type" value="Genomic_DNA"/>
</dbReference>
<dbReference type="NCBIfam" id="NF001464">
    <property type="entry name" value="PRK00321.1-5"/>
    <property type="match status" value="1"/>
</dbReference>
<reference evidence="7" key="1">
    <citation type="submission" date="2016-10" db="EMBL/GenBank/DDBJ databases">
        <authorList>
            <person name="Varghese N."/>
            <person name="Submissions S."/>
        </authorList>
    </citation>
    <scope>NUCLEOTIDE SEQUENCE [LARGE SCALE GENOMIC DNA]</scope>
    <source>
        <strain evidence="7">DSM 9751</strain>
    </source>
</reference>
<keyword evidence="4" id="KW-0963">Cytoplasm</keyword>
<name>A0A1H4ZVD4_9PSED</name>
<dbReference type="Proteomes" id="UP000198982">
    <property type="component" value="Unassembled WGS sequence"/>
</dbReference>
<comment type="subcellular location">
    <subcellularLocation>
        <location evidence="1">Cytoplasm</location>
        <location evidence="1">Nucleoid</location>
    </subcellularLocation>
</comment>
<comment type="similarity">
    <text evidence="2">Belongs to the RdgC family.</text>
</comment>
<dbReference type="GO" id="GO:0043590">
    <property type="term" value="C:bacterial nucleoid"/>
    <property type="evidence" value="ECO:0007669"/>
    <property type="project" value="TreeGrafter"/>
</dbReference>
<dbReference type="RefSeq" id="WP_092320815.1">
    <property type="nucleotide sequence ID" value="NZ_FNTJ01000003.1"/>
</dbReference>
<keyword evidence="7" id="KW-1185">Reference proteome</keyword>
<sequence>MFFNQAIAYRITQQIDLTAETLEAALQQKQSQEPDSQVLSTCGFMPPVGKGPDAPLVFSADGYHLICFRMIERILPGSVVRDELKAKVEEIETSQQRKVYKKEKDQLKDEIIQTLMPRAFLRRSTTYAAISPADGIIFVNKASPQKAEDLLSTLRECIGSLPVRPVTTKIAPSASMTDWVRTGQSPAGFTVLTDARLQDTGEDGGAIRATNQDLTHENIQNHISSGMVVHELSLAYEDKLKLVIDDRLKIKKLRFEDILQEQVRISEHRDRPFRLIVTGHFANA</sequence>
<proteinExistence type="inferred from homology"/>
<dbReference type="PANTHER" id="PTHR38103:SF1">
    <property type="entry name" value="RECOMBINATION-ASSOCIATED PROTEIN RDGC"/>
    <property type="match status" value="1"/>
</dbReference>
<dbReference type="GO" id="GO:0006310">
    <property type="term" value="P:DNA recombination"/>
    <property type="evidence" value="ECO:0007669"/>
    <property type="project" value="UniProtKB-KW"/>
</dbReference>
<evidence type="ECO:0000256" key="4">
    <source>
        <dbReference type="ARBA" id="ARBA00022490"/>
    </source>
</evidence>
<dbReference type="InterPro" id="IPR007476">
    <property type="entry name" value="RdgC"/>
</dbReference>
<evidence type="ECO:0000256" key="5">
    <source>
        <dbReference type="ARBA" id="ARBA00023172"/>
    </source>
</evidence>
<protein>
    <recommendedName>
        <fullName evidence="3">Recombination-associated protein RdgC</fullName>
    </recommendedName>
</protein>
<dbReference type="GO" id="GO:0000018">
    <property type="term" value="P:regulation of DNA recombination"/>
    <property type="evidence" value="ECO:0007669"/>
    <property type="project" value="TreeGrafter"/>
</dbReference>